<reference evidence="1" key="1">
    <citation type="journal article" date="2023" name="Mol. Biol. Evol.">
        <title>Third-Generation Sequencing Reveals the Adaptive Role of the Epigenome in Three Deep-Sea Polychaetes.</title>
        <authorList>
            <person name="Perez M."/>
            <person name="Aroh O."/>
            <person name="Sun Y."/>
            <person name="Lan Y."/>
            <person name="Juniper S.K."/>
            <person name="Young C.R."/>
            <person name="Angers B."/>
            <person name="Qian P.Y."/>
        </authorList>
    </citation>
    <scope>NUCLEOTIDE SEQUENCE</scope>
    <source>
        <strain evidence="1">R07B-5</strain>
    </source>
</reference>
<sequence>MIREAVDTCAFTIYCLCPVILTENYRKLLSPREDKLIFLDISGTPPQGCVTWVESLGRTIIDFVDDDEIQIGMDRIRRTLDQHYSRRTPVIRDAPSYLAPPDDEDCIPLGHLHQFTCGKVEKTQDLGIRQCLRDAPSRRVDALLLQAVYQSTQSSCDKMDLEIVPVIIGVLSKLHHTAAIWKCLMHLTNASYQLPTNLSFWTKLKQKAILVSDLKEF</sequence>
<dbReference type="Proteomes" id="UP001209878">
    <property type="component" value="Unassembled WGS sequence"/>
</dbReference>
<evidence type="ECO:0000313" key="2">
    <source>
        <dbReference type="Proteomes" id="UP001209878"/>
    </source>
</evidence>
<dbReference type="EMBL" id="JAODUO010000250">
    <property type="protein sequence ID" value="KAK2184862.1"/>
    <property type="molecule type" value="Genomic_DNA"/>
</dbReference>
<accession>A0AAD9UCX4</accession>
<name>A0AAD9UCX4_RIDPI</name>
<gene>
    <name evidence="1" type="ORF">NP493_250g04088</name>
</gene>
<evidence type="ECO:0000313" key="1">
    <source>
        <dbReference type="EMBL" id="KAK2184862.1"/>
    </source>
</evidence>
<protein>
    <submittedName>
        <fullName evidence="1">Uncharacterized protein</fullName>
    </submittedName>
</protein>
<dbReference type="AlphaFoldDB" id="A0AAD9UCX4"/>
<comment type="caution">
    <text evidence="1">The sequence shown here is derived from an EMBL/GenBank/DDBJ whole genome shotgun (WGS) entry which is preliminary data.</text>
</comment>
<proteinExistence type="predicted"/>
<keyword evidence="2" id="KW-1185">Reference proteome</keyword>
<organism evidence="1 2">
    <name type="scientific">Ridgeia piscesae</name>
    <name type="common">Tubeworm</name>
    <dbReference type="NCBI Taxonomy" id="27915"/>
    <lineage>
        <taxon>Eukaryota</taxon>
        <taxon>Metazoa</taxon>
        <taxon>Spiralia</taxon>
        <taxon>Lophotrochozoa</taxon>
        <taxon>Annelida</taxon>
        <taxon>Polychaeta</taxon>
        <taxon>Sedentaria</taxon>
        <taxon>Canalipalpata</taxon>
        <taxon>Sabellida</taxon>
        <taxon>Siboglinidae</taxon>
        <taxon>Ridgeia</taxon>
    </lineage>
</organism>